<organism evidence="2 3">
    <name type="scientific">Tothia fuscella</name>
    <dbReference type="NCBI Taxonomy" id="1048955"/>
    <lineage>
        <taxon>Eukaryota</taxon>
        <taxon>Fungi</taxon>
        <taxon>Dikarya</taxon>
        <taxon>Ascomycota</taxon>
        <taxon>Pezizomycotina</taxon>
        <taxon>Dothideomycetes</taxon>
        <taxon>Pleosporomycetidae</taxon>
        <taxon>Venturiales</taxon>
        <taxon>Cylindrosympodiaceae</taxon>
        <taxon>Tothia</taxon>
    </lineage>
</organism>
<dbReference type="AlphaFoldDB" id="A0A9P4NEN7"/>
<evidence type="ECO:0000313" key="3">
    <source>
        <dbReference type="Proteomes" id="UP000800235"/>
    </source>
</evidence>
<feature type="compositionally biased region" description="Basic residues" evidence="1">
    <location>
        <begin position="132"/>
        <end position="141"/>
    </location>
</feature>
<dbReference type="Proteomes" id="UP000800235">
    <property type="component" value="Unassembled WGS sequence"/>
</dbReference>
<accession>A0A9P4NEN7</accession>
<keyword evidence="3" id="KW-1185">Reference proteome</keyword>
<gene>
    <name evidence="2" type="ORF">EJ08DRAFT_571392</name>
</gene>
<name>A0A9P4NEN7_9PEZI</name>
<dbReference type="EMBL" id="MU007134">
    <property type="protein sequence ID" value="KAF2417700.1"/>
    <property type="molecule type" value="Genomic_DNA"/>
</dbReference>
<comment type="caution">
    <text evidence="2">The sequence shown here is derived from an EMBL/GenBank/DDBJ whole genome shotgun (WGS) entry which is preliminary data.</text>
</comment>
<sequence length="194" mass="21599">YEVLPTPVTPVSAEALTSLLDMIKQVPDDETSRQHKCRLQQKITNAAHTSFARNALLQDRNQFLALINDEGRVRRSTKSEILGKARVMSYEDLERARVQRATKEEAKANGKAKRSSKPAITTPDSEEAIATKGKRGRKRKSAALQADPSKTKAKVVRMGDEPQPLEAPLAQMSRVHITEDEIAPQPWQVPVAHM</sequence>
<feature type="region of interest" description="Disordered" evidence="1">
    <location>
        <begin position="103"/>
        <end position="166"/>
    </location>
</feature>
<proteinExistence type="predicted"/>
<feature type="non-terminal residue" evidence="2">
    <location>
        <position position="194"/>
    </location>
</feature>
<dbReference type="OrthoDB" id="4357141at2759"/>
<protein>
    <submittedName>
        <fullName evidence="2">Uncharacterized protein</fullName>
    </submittedName>
</protein>
<evidence type="ECO:0000313" key="2">
    <source>
        <dbReference type="EMBL" id="KAF2417700.1"/>
    </source>
</evidence>
<reference evidence="2" key="1">
    <citation type="journal article" date="2020" name="Stud. Mycol.">
        <title>101 Dothideomycetes genomes: a test case for predicting lifestyles and emergence of pathogens.</title>
        <authorList>
            <person name="Haridas S."/>
            <person name="Albert R."/>
            <person name="Binder M."/>
            <person name="Bloem J."/>
            <person name="Labutti K."/>
            <person name="Salamov A."/>
            <person name="Andreopoulos B."/>
            <person name="Baker S."/>
            <person name="Barry K."/>
            <person name="Bills G."/>
            <person name="Bluhm B."/>
            <person name="Cannon C."/>
            <person name="Castanera R."/>
            <person name="Culley D."/>
            <person name="Daum C."/>
            <person name="Ezra D."/>
            <person name="Gonzalez J."/>
            <person name="Henrissat B."/>
            <person name="Kuo A."/>
            <person name="Liang C."/>
            <person name="Lipzen A."/>
            <person name="Lutzoni F."/>
            <person name="Magnuson J."/>
            <person name="Mondo S."/>
            <person name="Nolan M."/>
            <person name="Ohm R."/>
            <person name="Pangilinan J."/>
            <person name="Park H.-J."/>
            <person name="Ramirez L."/>
            <person name="Alfaro M."/>
            <person name="Sun H."/>
            <person name="Tritt A."/>
            <person name="Yoshinaga Y."/>
            <person name="Zwiers L.-H."/>
            <person name="Turgeon B."/>
            <person name="Goodwin S."/>
            <person name="Spatafora J."/>
            <person name="Crous P."/>
            <person name="Grigoriev I."/>
        </authorList>
    </citation>
    <scope>NUCLEOTIDE SEQUENCE</scope>
    <source>
        <strain evidence="2">CBS 130266</strain>
    </source>
</reference>
<feature type="non-terminal residue" evidence="2">
    <location>
        <position position="1"/>
    </location>
</feature>
<evidence type="ECO:0000256" key="1">
    <source>
        <dbReference type="SAM" id="MobiDB-lite"/>
    </source>
</evidence>